<comment type="similarity">
    <text evidence="3">Belongs to the protein kinase superfamily. NEK Ser/Thr protein kinase family. NIMA subfamily.</text>
</comment>
<evidence type="ECO:0000256" key="6">
    <source>
        <dbReference type="ARBA" id="ARBA00022777"/>
    </source>
</evidence>
<dbReference type="SUPFAM" id="SSF56112">
    <property type="entry name" value="Protein kinase-like (PK-like)"/>
    <property type="match status" value="1"/>
</dbReference>
<dbReference type="GO" id="GO:0005813">
    <property type="term" value="C:centrosome"/>
    <property type="evidence" value="ECO:0007669"/>
    <property type="project" value="UniProtKB-SubCell"/>
</dbReference>
<keyword evidence="8" id="KW-0963">Cytoplasm</keyword>
<dbReference type="Proteomes" id="UP000280307">
    <property type="component" value="Unassembled WGS sequence"/>
</dbReference>
<dbReference type="CDD" id="cd14014">
    <property type="entry name" value="STKc_PknB_like"/>
    <property type="match status" value="1"/>
</dbReference>
<dbReference type="GO" id="GO:0000922">
    <property type="term" value="C:spindle pole"/>
    <property type="evidence" value="ECO:0007669"/>
    <property type="project" value="UniProtKB-SubCell"/>
</dbReference>
<evidence type="ECO:0000256" key="1">
    <source>
        <dbReference type="ARBA" id="ARBA00004300"/>
    </source>
</evidence>
<feature type="compositionally biased region" description="Low complexity" evidence="9">
    <location>
        <begin position="283"/>
        <end position="297"/>
    </location>
</feature>
<keyword evidence="6 11" id="KW-0418">Kinase</keyword>
<dbReference type="PANTHER" id="PTHR43289">
    <property type="entry name" value="MITOGEN-ACTIVATED PROTEIN KINASE KINASE KINASE 20-RELATED"/>
    <property type="match status" value="1"/>
</dbReference>
<feature type="domain" description="Protein kinase" evidence="10">
    <location>
        <begin position="14"/>
        <end position="289"/>
    </location>
</feature>
<dbReference type="Pfam" id="PF07714">
    <property type="entry name" value="PK_Tyr_Ser-Thr"/>
    <property type="match status" value="1"/>
</dbReference>
<reference evidence="11 12" key="1">
    <citation type="submission" date="2018-12" db="EMBL/GenBank/DDBJ databases">
        <title>Genome Sequence of Candidatus Viridilinea halotolerans isolated from saline sulfide-rich spring.</title>
        <authorList>
            <person name="Grouzdev D.S."/>
            <person name="Burganskaya E.I."/>
            <person name="Krutkina M.S."/>
            <person name="Sukhacheva M.V."/>
            <person name="Gorlenko V.M."/>
        </authorList>
    </citation>
    <scope>NUCLEOTIDE SEQUENCE [LARGE SCALE GENOMIC DNA]</scope>
    <source>
        <strain evidence="11">Chok-6</strain>
    </source>
</reference>
<dbReference type="AlphaFoldDB" id="A0A426TSF1"/>
<evidence type="ECO:0000256" key="9">
    <source>
        <dbReference type="SAM" id="MobiDB-lite"/>
    </source>
</evidence>
<organism evidence="11 12">
    <name type="scientific">Candidatus Viridilinea halotolerans</name>
    <dbReference type="NCBI Taxonomy" id="2491704"/>
    <lineage>
        <taxon>Bacteria</taxon>
        <taxon>Bacillati</taxon>
        <taxon>Chloroflexota</taxon>
        <taxon>Chloroflexia</taxon>
        <taxon>Chloroflexales</taxon>
        <taxon>Chloroflexineae</taxon>
        <taxon>Oscillochloridaceae</taxon>
        <taxon>Candidatus Viridilinea</taxon>
    </lineage>
</organism>
<proteinExistence type="inferred from homology"/>
<dbReference type="PANTHER" id="PTHR43289:SF34">
    <property type="entry name" value="SERINE_THREONINE-PROTEIN KINASE YBDM-RELATED"/>
    <property type="match status" value="1"/>
</dbReference>
<evidence type="ECO:0000256" key="2">
    <source>
        <dbReference type="ARBA" id="ARBA00004647"/>
    </source>
</evidence>
<dbReference type="InterPro" id="IPR000719">
    <property type="entry name" value="Prot_kinase_dom"/>
</dbReference>
<evidence type="ECO:0000259" key="10">
    <source>
        <dbReference type="PROSITE" id="PS50011"/>
    </source>
</evidence>
<keyword evidence="4" id="KW-0808">Transferase</keyword>
<dbReference type="GO" id="GO:0004674">
    <property type="term" value="F:protein serine/threonine kinase activity"/>
    <property type="evidence" value="ECO:0007669"/>
    <property type="project" value="UniProtKB-KW"/>
</dbReference>
<accession>A0A426TSF1</accession>
<evidence type="ECO:0000256" key="7">
    <source>
        <dbReference type="ARBA" id="ARBA00022840"/>
    </source>
</evidence>
<dbReference type="PROSITE" id="PS50011">
    <property type="entry name" value="PROTEIN_KINASE_DOM"/>
    <property type="match status" value="1"/>
</dbReference>
<evidence type="ECO:0000313" key="12">
    <source>
        <dbReference type="Proteomes" id="UP000280307"/>
    </source>
</evidence>
<dbReference type="Gene3D" id="1.10.510.10">
    <property type="entry name" value="Transferase(Phosphotransferase) domain 1"/>
    <property type="match status" value="1"/>
</dbReference>
<dbReference type="InterPro" id="IPR011009">
    <property type="entry name" value="Kinase-like_dom_sf"/>
</dbReference>
<evidence type="ECO:0000313" key="11">
    <source>
        <dbReference type="EMBL" id="RRR66883.1"/>
    </source>
</evidence>
<keyword evidence="7" id="KW-0067">ATP-binding</keyword>
<feature type="non-terminal residue" evidence="11">
    <location>
        <position position="297"/>
    </location>
</feature>
<keyword evidence="5" id="KW-0547">Nucleotide-binding</keyword>
<evidence type="ECO:0000256" key="4">
    <source>
        <dbReference type="ARBA" id="ARBA00022679"/>
    </source>
</evidence>
<protein>
    <submittedName>
        <fullName evidence="11">Serine/threonine protein kinase</fullName>
    </submittedName>
</protein>
<feature type="region of interest" description="Disordered" evidence="9">
    <location>
        <begin position="277"/>
        <end position="297"/>
    </location>
</feature>
<keyword evidence="8" id="KW-0206">Cytoskeleton</keyword>
<evidence type="ECO:0000256" key="3">
    <source>
        <dbReference type="ARBA" id="ARBA00010886"/>
    </source>
</evidence>
<dbReference type="EMBL" id="RSAS01000823">
    <property type="protein sequence ID" value="RRR66883.1"/>
    <property type="molecule type" value="Genomic_DNA"/>
</dbReference>
<keyword evidence="11" id="KW-0723">Serine/threonine-protein kinase</keyword>
<evidence type="ECO:0000256" key="5">
    <source>
        <dbReference type="ARBA" id="ARBA00022741"/>
    </source>
</evidence>
<comment type="subcellular location">
    <subcellularLocation>
        <location evidence="1">Cytoplasm</location>
        <location evidence="1">Cytoskeleton</location>
        <location evidence="1">Microtubule organizing center</location>
        <location evidence="1">Centrosome</location>
    </subcellularLocation>
    <subcellularLocation>
        <location evidence="2">Cytoplasm</location>
        <location evidence="2">Cytoskeleton</location>
        <location evidence="2">Spindle pole</location>
    </subcellularLocation>
</comment>
<comment type="caution">
    <text evidence="11">The sequence shown here is derived from an EMBL/GenBank/DDBJ whole genome shotgun (WGS) entry which is preliminary data.</text>
</comment>
<gene>
    <name evidence="11" type="ORF">EI684_19895</name>
</gene>
<name>A0A426TSF1_9CHLR</name>
<evidence type="ECO:0000256" key="8">
    <source>
        <dbReference type="ARBA" id="ARBA00023212"/>
    </source>
</evidence>
<sequence>MPLPSDNLTLPAAYQIVAQFGPHETGWLCHGLAADGTPHLLKLVPPELAALPGLQAALEQQGLFLATLAHPGLLRLHQVEAWADPPYLVLEWCSAGSLRDLLRQRGSLADDLPLALDLAAQLAAALAYLHAQGFVHGGLAPAHLLLAPREDGGFTLKLSNLGLAWLLLDYDLDLPPWADTLLYAFPPERCHGLELDAQADVYAFGVILYELVTGCVPFAARNLDDAVIGHVYTQPVPPSALNPAISTALDTLILRCIAKERNARYATGGELVAALKGATPEDSNTTPSISTSPPLSH</sequence>
<dbReference type="GO" id="GO:0005524">
    <property type="term" value="F:ATP binding"/>
    <property type="evidence" value="ECO:0007669"/>
    <property type="project" value="UniProtKB-KW"/>
</dbReference>
<dbReference type="InterPro" id="IPR001245">
    <property type="entry name" value="Ser-Thr/Tyr_kinase_cat_dom"/>
</dbReference>